<evidence type="ECO:0000256" key="1">
    <source>
        <dbReference type="SAM" id="SignalP"/>
    </source>
</evidence>
<dbReference type="Pfam" id="PF07165">
    <property type="entry name" value="DUF1397"/>
    <property type="match status" value="1"/>
</dbReference>
<sequence length="374" mass="42091">MWLRVLIVLSCIFSRSICSARLPESDPGSFKDSSQNDTPDVVDLENSISDETSAKKNLQDPSLLSILHQSENPLEALLGADYANLDTDGIRKKLPMELLSNENFEDLDISIFKGMANPVGIINALTQVNPEMPIVQNVIKECVNRLGRDRIKLMVDEMVNVGMCLLEEFNVTQIRHEMDIAIIESRGGLNDLFQMYCGKQVPGAFDCLRNAVGIIKPCLIEQELEVLKTYINMLEGAADFWCEEQGIKFALFFYEKGDECLMMVEEKLPVCFEEERSYLDAHGMNLSRALLFEKTALTEKNCESWFDMHKCIVKTMKSECATRVPGDLIDGLLKSMELRMPCATLSGVQRVNSWLSLCLSLPVILLHFARNLGS</sequence>
<dbReference type="EMBL" id="LR901238">
    <property type="protein sequence ID" value="CAD7248140.1"/>
    <property type="molecule type" value="Genomic_DNA"/>
</dbReference>
<keyword evidence="1" id="KW-0732">Signal</keyword>
<dbReference type="Proteomes" id="UP000677054">
    <property type="component" value="Unassembled WGS sequence"/>
</dbReference>
<proteinExistence type="predicted"/>
<organism evidence="2">
    <name type="scientific">Darwinula stevensoni</name>
    <dbReference type="NCBI Taxonomy" id="69355"/>
    <lineage>
        <taxon>Eukaryota</taxon>
        <taxon>Metazoa</taxon>
        <taxon>Ecdysozoa</taxon>
        <taxon>Arthropoda</taxon>
        <taxon>Crustacea</taxon>
        <taxon>Oligostraca</taxon>
        <taxon>Ostracoda</taxon>
        <taxon>Podocopa</taxon>
        <taxon>Podocopida</taxon>
        <taxon>Darwinulocopina</taxon>
        <taxon>Darwinuloidea</taxon>
        <taxon>Darwinulidae</taxon>
        <taxon>Darwinula</taxon>
    </lineage>
</organism>
<evidence type="ECO:0000313" key="2">
    <source>
        <dbReference type="EMBL" id="CAD7248140.1"/>
    </source>
</evidence>
<protein>
    <submittedName>
        <fullName evidence="2">Uncharacterized protein</fullName>
    </submittedName>
</protein>
<dbReference type="AlphaFoldDB" id="A0A7R8XLB0"/>
<feature type="signal peptide" evidence="1">
    <location>
        <begin position="1"/>
        <end position="19"/>
    </location>
</feature>
<dbReference type="PANTHER" id="PTHR20997">
    <property type="entry name" value="EG:BACR42I17.2 PROTEIN-RELATED"/>
    <property type="match status" value="1"/>
</dbReference>
<accession>A0A7R8XLB0</accession>
<keyword evidence="3" id="KW-1185">Reference proteome</keyword>
<feature type="chain" id="PRO_5036209248" evidence="1">
    <location>
        <begin position="20"/>
        <end position="374"/>
    </location>
</feature>
<dbReference type="InterPro" id="IPR009832">
    <property type="entry name" value="DUF1397"/>
</dbReference>
<reference evidence="2" key="1">
    <citation type="submission" date="2020-11" db="EMBL/GenBank/DDBJ databases">
        <authorList>
            <person name="Tran Van P."/>
        </authorList>
    </citation>
    <scope>NUCLEOTIDE SEQUENCE</scope>
</reference>
<evidence type="ECO:0000313" key="3">
    <source>
        <dbReference type="Proteomes" id="UP000677054"/>
    </source>
</evidence>
<dbReference type="EMBL" id="CAJPEV010001721">
    <property type="protein sequence ID" value="CAG0894026.1"/>
    <property type="molecule type" value="Genomic_DNA"/>
</dbReference>
<gene>
    <name evidence="2" type="ORF">DSTB1V02_LOCUS7961</name>
</gene>
<name>A0A7R8XLB0_9CRUS</name>
<dbReference type="PANTHER" id="PTHR20997:SF2">
    <property type="entry name" value="EG:BACR42I17.2 PROTEIN-RELATED"/>
    <property type="match status" value="1"/>
</dbReference>
<dbReference type="OrthoDB" id="6512861at2759"/>